<dbReference type="InterPro" id="IPR003200">
    <property type="entry name" value="Nict_dMeBzImd_PRibTrfase"/>
</dbReference>
<dbReference type="Gene3D" id="3.40.50.10210">
    <property type="match status" value="1"/>
</dbReference>
<protein>
    <recommendedName>
        <fullName evidence="4 10">Nicotinate-nucleotide--dimethylbenzimidazole phosphoribosyltransferase</fullName>
        <shortName evidence="10">NN:DBI PRT</shortName>
        <ecNumber evidence="3 10">2.4.2.21</ecNumber>
    </recommendedName>
    <alternativeName>
        <fullName evidence="8 10">N(1)-alpha-phosphoribosyltransferase</fullName>
    </alternativeName>
</protein>
<dbReference type="OrthoDB" id="9781491at2"/>
<proteinExistence type="inferred from homology"/>
<organism evidence="11 12">
    <name type="scientific">Desulfosoma caldarium</name>
    <dbReference type="NCBI Taxonomy" id="610254"/>
    <lineage>
        <taxon>Bacteria</taxon>
        <taxon>Pseudomonadati</taxon>
        <taxon>Thermodesulfobacteriota</taxon>
        <taxon>Syntrophobacteria</taxon>
        <taxon>Syntrophobacterales</taxon>
        <taxon>Syntrophobacteraceae</taxon>
        <taxon>Desulfosoma</taxon>
    </lineage>
</organism>
<evidence type="ECO:0000256" key="2">
    <source>
        <dbReference type="ARBA" id="ARBA00007110"/>
    </source>
</evidence>
<evidence type="ECO:0000256" key="5">
    <source>
        <dbReference type="ARBA" id="ARBA00022573"/>
    </source>
</evidence>
<evidence type="ECO:0000313" key="12">
    <source>
        <dbReference type="Proteomes" id="UP000276223"/>
    </source>
</evidence>
<name>A0A3N1UXA4_9BACT</name>
<comment type="caution">
    <text evidence="11">The sequence shown here is derived from an EMBL/GenBank/DDBJ whole genome shotgun (WGS) entry which is preliminary data.</text>
</comment>
<accession>A0A3N1UXA4</accession>
<evidence type="ECO:0000256" key="7">
    <source>
        <dbReference type="ARBA" id="ARBA00022679"/>
    </source>
</evidence>
<dbReference type="InterPro" id="IPR017846">
    <property type="entry name" value="Nict_dMeBzImd_PRibTrfase_bact"/>
</dbReference>
<reference evidence="11 12" key="1">
    <citation type="submission" date="2018-11" db="EMBL/GenBank/DDBJ databases">
        <title>Genomic Encyclopedia of Type Strains, Phase IV (KMG-IV): sequencing the most valuable type-strain genomes for metagenomic binning, comparative biology and taxonomic classification.</title>
        <authorList>
            <person name="Goeker M."/>
        </authorList>
    </citation>
    <scope>NUCLEOTIDE SEQUENCE [LARGE SCALE GENOMIC DNA]</scope>
    <source>
        <strain evidence="11 12">DSM 22027</strain>
    </source>
</reference>
<dbReference type="InterPro" id="IPR036087">
    <property type="entry name" value="Nict_dMeBzImd_PRibTrfase_sf"/>
</dbReference>
<dbReference type="NCBIfam" id="TIGR03160">
    <property type="entry name" value="cobT_DBIPRT"/>
    <property type="match status" value="1"/>
</dbReference>
<feature type="active site" description="Proton acceptor" evidence="10">
    <location>
        <position position="320"/>
    </location>
</feature>
<dbReference type="AlphaFoldDB" id="A0A3N1UXA4"/>
<dbReference type="GO" id="GO:0009236">
    <property type="term" value="P:cobalamin biosynthetic process"/>
    <property type="evidence" value="ECO:0007669"/>
    <property type="project" value="UniProtKB-UniRule"/>
</dbReference>
<dbReference type="UniPathway" id="UPA00061">
    <property type="reaction ID" value="UER00516"/>
</dbReference>
<comment type="similarity">
    <text evidence="2 10">Belongs to the CobT family.</text>
</comment>
<dbReference type="PANTHER" id="PTHR43463">
    <property type="entry name" value="NICOTINATE-NUCLEOTIDE--DIMETHYLBENZIMIDAZOLE PHOSPHORIBOSYLTRANSFERASE"/>
    <property type="match status" value="1"/>
</dbReference>
<dbReference type="InterPro" id="IPR023195">
    <property type="entry name" value="Nict_dMeBzImd_PRibTrfase_N"/>
</dbReference>
<evidence type="ECO:0000256" key="1">
    <source>
        <dbReference type="ARBA" id="ARBA00005049"/>
    </source>
</evidence>
<dbReference type="CDD" id="cd02439">
    <property type="entry name" value="DMB-PRT_CobT"/>
    <property type="match status" value="1"/>
</dbReference>
<dbReference type="SUPFAM" id="SSF52733">
    <property type="entry name" value="Nicotinate mononucleotide:5,6-dimethylbenzimidazole phosphoribosyltransferase (CobT)"/>
    <property type="match status" value="1"/>
</dbReference>
<dbReference type="HAMAP" id="MF_00230">
    <property type="entry name" value="CobT"/>
    <property type="match status" value="1"/>
</dbReference>
<comment type="pathway">
    <text evidence="1 10">Nucleoside biosynthesis; alpha-ribazole biosynthesis; alpha-ribazole from 5,6-dimethylbenzimidazole: step 1/2.</text>
</comment>
<dbReference type="NCBIfam" id="NF000996">
    <property type="entry name" value="PRK00105.1"/>
    <property type="match status" value="1"/>
</dbReference>
<evidence type="ECO:0000256" key="6">
    <source>
        <dbReference type="ARBA" id="ARBA00022676"/>
    </source>
</evidence>
<keyword evidence="7 10" id="KW-0808">Transferase</keyword>
<comment type="catalytic activity">
    <reaction evidence="9 10">
        <text>5,6-dimethylbenzimidazole + nicotinate beta-D-ribonucleotide = alpha-ribazole 5'-phosphate + nicotinate + H(+)</text>
        <dbReference type="Rhea" id="RHEA:11196"/>
        <dbReference type="ChEBI" id="CHEBI:15378"/>
        <dbReference type="ChEBI" id="CHEBI:15890"/>
        <dbReference type="ChEBI" id="CHEBI:32544"/>
        <dbReference type="ChEBI" id="CHEBI:57502"/>
        <dbReference type="ChEBI" id="CHEBI:57918"/>
        <dbReference type="EC" id="2.4.2.21"/>
    </reaction>
</comment>
<keyword evidence="12" id="KW-1185">Reference proteome</keyword>
<dbReference type="RefSeq" id="WP_123290123.1">
    <property type="nucleotide sequence ID" value="NZ_RJVA01000011.1"/>
</dbReference>
<dbReference type="FunFam" id="3.40.50.10210:FF:000001">
    <property type="entry name" value="Nicotinate-nucleotide--dimethylbenzimidazole phosphoribosyltransferase"/>
    <property type="match status" value="1"/>
</dbReference>
<dbReference type="EC" id="2.4.2.21" evidence="3 10"/>
<evidence type="ECO:0000256" key="8">
    <source>
        <dbReference type="ARBA" id="ARBA00030686"/>
    </source>
</evidence>
<keyword evidence="6 10" id="KW-0328">Glycosyltransferase</keyword>
<dbReference type="Pfam" id="PF02277">
    <property type="entry name" value="DBI_PRT"/>
    <property type="match status" value="1"/>
</dbReference>
<comment type="function">
    <text evidence="10">Catalyzes the synthesis of alpha-ribazole-5'-phosphate from nicotinate mononucleotide (NAMN) and 5,6-dimethylbenzimidazole (DMB).</text>
</comment>
<evidence type="ECO:0000313" key="11">
    <source>
        <dbReference type="EMBL" id="ROQ93320.1"/>
    </source>
</evidence>
<dbReference type="PANTHER" id="PTHR43463:SF1">
    <property type="entry name" value="NICOTINATE-NUCLEOTIDE--DIMETHYLBENZIMIDAZOLE PHOSPHORIBOSYLTRANSFERASE"/>
    <property type="match status" value="1"/>
</dbReference>
<dbReference type="GO" id="GO:0008939">
    <property type="term" value="F:nicotinate-nucleotide-dimethylbenzimidazole phosphoribosyltransferase activity"/>
    <property type="evidence" value="ECO:0007669"/>
    <property type="project" value="UniProtKB-UniRule"/>
</dbReference>
<gene>
    <name evidence="10" type="primary">cobT</name>
    <name evidence="11" type="ORF">EDC27_1334</name>
</gene>
<evidence type="ECO:0000256" key="3">
    <source>
        <dbReference type="ARBA" id="ARBA00011991"/>
    </source>
</evidence>
<dbReference type="Proteomes" id="UP000276223">
    <property type="component" value="Unassembled WGS sequence"/>
</dbReference>
<keyword evidence="5 10" id="KW-0169">Cobalamin biosynthesis</keyword>
<evidence type="ECO:0000256" key="9">
    <source>
        <dbReference type="ARBA" id="ARBA00047340"/>
    </source>
</evidence>
<evidence type="ECO:0000256" key="10">
    <source>
        <dbReference type="HAMAP-Rule" id="MF_00230"/>
    </source>
</evidence>
<dbReference type="Gene3D" id="1.10.1610.10">
    <property type="match status" value="1"/>
</dbReference>
<sequence length="354" mass="37531">MEKELQSIVARIEPADSHWEKLAWERLRSQIRPRGSLGRLEEMAARLGAIFRSVSPSVSRKIIFTMAGDHGVAEEGVSAYPQEVTAQMVFSFLKGWASINILADHVGAEVRVVDLGVASDLPEDWAVIRRKIGKGTRNITKGPAMERHEAVRGLVEGARLVMDAVQDEGFHLVGTGDMGIGNTTPSTAIVATLTGKPVKDLTGRGTGIDDAAWNRKVRAVERALAVNRPNAADPVDVLAKVGGYEIAGLAGAVLGAAAVRTPVVCDGFIATAGALIACQLAPFAKDYLFVSHRSQEVGHGAMIELLGLSPLLDLSMRLGEGTGAALAISLVEASARVLRDIKTFEEAGVTDTGR</sequence>
<dbReference type="EMBL" id="RJVA01000011">
    <property type="protein sequence ID" value="ROQ93320.1"/>
    <property type="molecule type" value="Genomic_DNA"/>
</dbReference>
<evidence type="ECO:0000256" key="4">
    <source>
        <dbReference type="ARBA" id="ARBA00015486"/>
    </source>
</evidence>